<evidence type="ECO:0000313" key="3">
    <source>
        <dbReference type="Proteomes" id="UP001162060"/>
    </source>
</evidence>
<organism evidence="2 3">
    <name type="scientific">Peronospora matthiolae</name>
    <dbReference type="NCBI Taxonomy" id="2874970"/>
    <lineage>
        <taxon>Eukaryota</taxon>
        <taxon>Sar</taxon>
        <taxon>Stramenopiles</taxon>
        <taxon>Oomycota</taxon>
        <taxon>Peronosporomycetes</taxon>
        <taxon>Peronosporales</taxon>
        <taxon>Peronosporaceae</taxon>
        <taxon>Peronospora</taxon>
    </lineage>
</organism>
<protein>
    <submittedName>
        <fullName evidence="2">Uncharacterized protein</fullName>
    </submittedName>
</protein>
<evidence type="ECO:0000313" key="2">
    <source>
        <dbReference type="EMBL" id="CAK7921022.1"/>
    </source>
</evidence>
<name>A0AAV1TKG6_9STRA</name>
<dbReference type="AlphaFoldDB" id="A0AAV1TKG6"/>
<sequence>METPDDALVADDMALGIITCRIAENGAKEAERLEREEQKTLTHKLDDSKD</sequence>
<accession>A0AAV1TKG6</accession>
<proteinExistence type="predicted"/>
<dbReference type="EMBL" id="CAKLBY020000053">
    <property type="protein sequence ID" value="CAK7921022.1"/>
    <property type="molecule type" value="Genomic_DNA"/>
</dbReference>
<reference evidence="2" key="1">
    <citation type="submission" date="2024-01" db="EMBL/GenBank/DDBJ databases">
        <authorList>
            <person name="Webb A."/>
        </authorList>
    </citation>
    <scope>NUCLEOTIDE SEQUENCE</scope>
    <source>
        <strain evidence="2">Pm1</strain>
    </source>
</reference>
<feature type="region of interest" description="Disordered" evidence="1">
    <location>
        <begin position="29"/>
        <end position="50"/>
    </location>
</feature>
<evidence type="ECO:0000256" key="1">
    <source>
        <dbReference type="SAM" id="MobiDB-lite"/>
    </source>
</evidence>
<dbReference type="Proteomes" id="UP001162060">
    <property type="component" value="Unassembled WGS sequence"/>
</dbReference>
<gene>
    <name evidence="2" type="ORF">PM001_LOCUS6948</name>
</gene>
<comment type="caution">
    <text evidence="2">The sequence shown here is derived from an EMBL/GenBank/DDBJ whole genome shotgun (WGS) entry which is preliminary data.</text>
</comment>